<feature type="domain" description="HD/PDEase" evidence="2">
    <location>
        <begin position="52"/>
        <end position="177"/>
    </location>
</feature>
<keyword evidence="1" id="KW-0472">Membrane</keyword>
<keyword evidence="4" id="KW-1185">Reference proteome</keyword>
<dbReference type="SMART" id="SM00471">
    <property type="entry name" value="HDc"/>
    <property type="match status" value="1"/>
</dbReference>
<proteinExistence type="predicted"/>
<protein>
    <submittedName>
        <fullName evidence="3">HD domain-containing protein</fullName>
    </submittedName>
</protein>
<dbReference type="Proteomes" id="UP001560573">
    <property type="component" value="Unassembled WGS sequence"/>
</dbReference>
<dbReference type="SUPFAM" id="SSF109604">
    <property type="entry name" value="HD-domain/PDEase-like"/>
    <property type="match status" value="1"/>
</dbReference>
<sequence>MPTSKRKIINDPVYGFITIHNDLIFSIIAHPYYQRLRRIQQMALAQLVYPGAVHTRLHHSLGAYHLMCNAVSELKSKGVEITPEEDTAVKAGILLHDIGHGPFSHALEQTLVQGAHHEHLSLQIMHEMNNQLNGALDLTIAIFKGHYHKKFLHQLISSQLDVDRMDYLTRDSFFTGVSEGVIGYDRIIKMFIVHNNELMVEEKGIYSVEKFLVARRQMYWQVYLHKAVLAAEKMLVKIIERARAIYSPADILLKTNSPLDYFLSGNGAGMADKQALELFCSMDDNDLMFAIKLWSKHTDVILSTLCKGILNRRLIKCSIQSEPVNEHVLMEKRAETAKNLNISLEEAAFFVFSGEATNTTYKLADEHINILFKDGAVKDISKVDNPLIHQTLSTQVKKFYICTLKG</sequence>
<evidence type="ECO:0000313" key="4">
    <source>
        <dbReference type="Proteomes" id="UP001560573"/>
    </source>
</evidence>
<dbReference type="RefSeq" id="WP_369327276.1">
    <property type="nucleotide sequence ID" value="NZ_JAULBC010000001.1"/>
</dbReference>
<dbReference type="InterPro" id="IPR045509">
    <property type="entry name" value="HD_assoc_2"/>
</dbReference>
<name>A0ABV3Z7Q6_9BACT</name>
<keyword evidence="1" id="KW-1133">Transmembrane helix</keyword>
<reference evidence="3 4" key="1">
    <citation type="submission" date="2023-07" db="EMBL/GenBank/DDBJ databases">
        <authorList>
            <person name="Lian W.-H."/>
        </authorList>
    </citation>
    <scope>NUCLEOTIDE SEQUENCE [LARGE SCALE GENOMIC DNA]</scope>
    <source>
        <strain evidence="3 4">SYSU DXS3180</strain>
    </source>
</reference>
<dbReference type="Pfam" id="PF19276">
    <property type="entry name" value="HD_assoc_2"/>
    <property type="match status" value="1"/>
</dbReference>
<evidence type="ECO:0000313" key="3">
    <source>
        <dbReference type="EMBL" id="MEX6685887.1"/>
    </source>
</evidence>
<accession>A0ABV3Z7Q6</accession>
<dbReference type="InterPro" id="IPR006674">
    <property type="entry name" value="HD_domain"/>
</dbReference>
<dbReference type="PANTHER" id="PTHR11373:SF4">
    <property type="entry name" value="DEOXYNUCLEOSIDE TRIPHOSPHATE TRIPHOSPHOHYDROLASE SAMHD1"/>
    <property type="match status" value="1"/>
</dbReference>
<keyword evidence="1" id="KW-0812">Transmembrane</keyword>
<dbReference type="EMBL" id="JAULBC010000001">
    <property type="protein sequence ID" value="MEX6685887.1"/>
    <property type="molecule type" value="Genomic_DNA"/>
</dbReference>
<evidence type="ECO:0000256" key="1">
    <source>
        <dbReference type="SAM" id="Phobius"/>
    </source>
</evidence>
<dbReference type="PANTHER" id="PTHR11373">
    <property type="entry name" value="DEOXYNUCLEOSIDE TRIPHOSPHATE TRIPHOSPHOHYDROLASE"/>
    <property type="match status" value="1"/>
</dbReference>
<dbReference type="InterPro" id="IPR050135">
    <property type="entry name" value="dGTPase-like"/>
</dbReference>
<feature type="transmembrane region" description="Helical" evidence="1">
    <location>
        <begin position="12"/>
        <end position="33"/>
    </location>
</feature>
<organism evidence="3 4">
    <name type="scientific">Danxiaibacter flavus</name>
    <dbReference type="NCBI Taxonomy" id="3049108"/>
    <lineage>
        <taxon>Bacteria</taxon>
        <taxon>Pseudomonadati</taxon>
        <taxon>Bacteroidota</taxon>
        <taxon>Chitinophagia</taxon>
        <taxon>Chitinophagales</taxon>
        <taxon>Chitinophagaceae</taxon>
        <taxon>Danxiaibacter</taxon>
    </lineage>
</organism>
<dbReference type="Pfam" id="PF01966">
    <property type="entry name" value="HD"/>
    <property type="match status" value="1"/>
</dbReference>
<evidence type="ECO:0000259" key="2">
    <source>
        <dbReference type="SMART" id="SM00471"/>
    </source>
</evidence>
<dbReference type="CDD" id="cd00077">
    <property type="entry name" value="HDc"/>
    <property type="match status" value="1"/>
</dbReference>
<gene>
    <name evidence="3" type="ORF">QTN47_00185</name>
</gene>
<comment type="caution">
    <text evidence="3">The sequence shown here is derived from an EMBL/GenBank/DDBJ whole genome shotgun (WGS) entry which is preliminary data.</text>
</comment>
<dbReference type="Gene3D" id="1.10.3210.10">
    <property type="entry name" value="Hypothetical protein af1432"/>
    <property type="match status" value="1"/>
</dbReference>
<dbReference type="InterPro" id="IPR003607">
    <property type="entry name" value="HD/PDEase_dom"/>
</dbReference>